<dbReference type="EMBL" id="CAJGYM010000001">
    <property type="protein sequence ID" value="CAD6184125.1"/>
    <property type="molecule type" value="Genomic_DNA"/>
</dbReference>
<evidence type="ECO:0000313" key="2">
    <source>
        <dbReference type="Proteomes" id="UP000835052"/>
    </source>
</evidence>
<dbReference type="AlphaFoldDB" id="A0A8S1GLX7"/>
<protein>
    <submittedName>
        <fullName evidence="1">Uncharacterized protein</fullName>
    </submittedName>
</protein>
<name>A0A8S1GLX7_9PELO</name>
<reference evidence="1" key="1">
    <citation type="submission" date="2020-10" db="EMBL/GenBank/DDBJ databases">
        <authorList>
            <person name="Kikuchi T."/>
        </authorList>
    </citation>
    <scope>NUCLEOTIDE SEQUENCE</scope>
    <source>
        <strain evidence="1">NKZ352</strain>
    </source>
</reference>
<sequence length="79" mass="8785">MVQFVLSNSFVSFAGFTFRQNVHAREIAMGRINIPIGLEAVGDGCSERLRELVNSVIDDVREDRQARENENVVFNGGVS</sequence>
<keyword evidence="2" id="KW-1185">Reference proteome</keyword>
<organism evidence="1 2">
    <name type="scientific">Caenorhabditis auriculariae</name>
    <dbReference type="NCBI Taxonomy" id="2777116"/>
    <lineage>
        <taxon>Eukaryota</taxon>
        <taxon>Metazoa</taxon>
        <taxon>Ecdysozoa</taxon>
        <taxon>Nematoda</taxon>
        <taxon>Chromadorea</taxon>
        <taxon>Rhabditida</taxon>
        <taxon>Rhabditina</taxon>
        <taxon>Rhabditomorpha</taxon>
        <taxon>Rhabditoidea</taxon>
        <taxon>Rhabditidae</taxon>
        <taxon>Peloderinae</taxon>
        <taxon>Caenorhabditis</taxon>
    </lineage>
</organism>
<accession>A0A8S1GLX7</accession>
<gene>
    <name evidence="1" type="ORF">CAUJ_LOCUS44</name>
</gene>
<dbReference type="Proteomes" id="UP000835052">
    <property type="component" value="Unassembled WGS sequence"/>
</dbReference>
<comment type="caution">
    <text evidence="1">The sequence shown here is derived from an EMBL/GenBank/DDBJ whole genome shotgun (WGS) entry which is preliminary data.</text>
</comment>
<proteinExistence type="predicted"/>
<evidence type="ECO:0000313" key="1">
    <source>
        <dbReference type="EMBL" id="CAD6184125.1"/>
    </source>
</evidence>